<dbReference type="GO" id="GO:0005886">
    <property type="term" value="C:plasma membrane"/>
    <property type="evidence" value="ECO:0007669"/>
    <property type="project" value="InterPro"/>
</dbReference>
<dbReference type="Proteomes" id="UP000295132">
    <property type="component" value="Unassembled WGS sequence"/>
</dbReference>
<dbReference type="EMBL" id="SMYO01000033">
    <property type="protein sequence ID" value="TDK55367.1"/>
    <property type="molecule type" value="Genomic_DNA"/>
</dbReference>
<keyword evidence="1" id="KW-0472">Membrane</keyword>
<name>A0A4R5VI41_9BACI</name>
<dbReference type="RefSeq" id="WP_133340146.1">
    <property type="nucleotide sequence ID" value="NZ_JAVGVR010000001.1"/>
</dbReference>
<dbReference type="NCBIfam" id="TIGR02115">
    <property type="entry name" value="potass_kdpF"/>
    <property type="match status" value="1"/>
</dbReference>
<sequence>MLIPGIIGVALIVYLTYVLIKPEKF</sequence>
<dbReference type="Pfam" id="PF09604">
    <property type="entry name" value="Potass_KdpF"/>
    <property type="match status" value="1"/>
</dbReference>
<organism evidence="2 3">
    <name type="scientific">Bacillus salipaludis</name>
    <dbReference type="NCBI Taxonomy" id="2547811"/>
    <lineage>
        <taxon>Bacteria</taxon>
        <taxon>Bacillati</taxon>
        <taxon>Bacillota</taxon>
        <taxon>Bacilli</taxon>
        <taxon>Bacillales</taxon>
        <taxon>Bacillaceae</taxon>
        <taxon>Bacillus</taxon>
    </lineage>
</organism>
<reference evidence="2 3" key="1">
    <citation type="submission" date="2019-03" db="EMBL/GenBank/DDBJ databases">
        <title>Bacillus niacini sp. nov. a Nicotinate-Metabolizing Mesophile Isolated from Soil.</title>
        <authorList>
            <person name="Zhang G."/>
        </authorList>
    </citation>
    <scope>NUCLEOTIDE SEQUENCE [LARGE SCALE GENOMIC DNA]</scope>
    <source>
        <strain evidence="2 3">WN066</strain>
    </source>
</reference>
<keyword evidence="1" id="KW-1133">Transmembrane helix</keyword>
<evidence type="ECO:0000256" key="1">
    <source>
        <dbReference type="SAM" id="Phobius"/>
    </source>
</evidence>
<feature type="transmembrane region" description="Helical" evidence="1">
    <location>
        <begin position="6"/>
        <end position="22"/>
    </location>
</feature>
<gene>
    <name evidence="2" type="primary">kdpF</name>
    <name evidence="2" type="ORF">E2K98_28435</name>
</gene>
<evidence type="ECO:0000313" key="2">
    <source>
        <dbReference type="EMBL" id="TDK55367.1"/>
    </source>
</evidence>
<evidence type="ECO:0000313" key="3">
    <source>
        <dbReference type="Proteomes" id="UP000295132"/>
    </source>
</evidence>
<protein>
    <submittedName>
        <fullName evidence="2">K(+)-transporting ATPase subunit F</fullName>
    </submittedName>
</protein>
<dbReference type="GO" id="GO:0008556">
    <property type="term" value="F:P-type potassium transmembrane transporter activity"/>
    <property type="evidence" value="ECO:0007669"/>
    <property type="project" value="InterPro"/>
</dbReference>
<accession>A0A4R5VI41</accession>
<comment type="caution">
    <text evidence="2">The sequence shown here is derived from an EMBL/GenBank/DDBJ whole genome shotgun (WGS) entry which is preliminary data.</text>
</comment>
<dbReference type="AlphaFoldDB" id="A0A4R5VI41"/>
<dbReference type="InterPro" id="IPR011726">
    <property type="entry name" value="KdpF"/>
</dbReference>
<proteinExistence type="predicted"/>
<keyword evidence="1" id="KW-0812">Transmembrane</keyword>